<name>A0A8G0LJP3_9HYPO</name>
<gene>
    <name evidence="2" type="ORF">H0G86_009018</name>
</gene>
<dbReference type="AlphaFoldDB" id="A0A8G0LJP3"/>
<dbReference type="EMBL" id="CP075868">
    <property type="protein sequence ID" value="QYT02013.1"/>
    <property type="molecule type" value="Genomic_DNA"/>
</dbReference>
<evidence type="ECO:0000256" key="1">
    <source>
        <dbReference type="SAM" id="MobiDB-lite"/>
    </source>
</evidence>
<evidence type="ECO:0000313" key="2">
    <source>
        <dbReference type="EMBL" id="QYT02013.1"/>
    </source>
</evidence>
<organism evidence="2 3">
    <name type="scientific">Trichoderma simmonsii</name>
    <dbReference type="NCBI Taxonomy" id="1491479"/>
    <lineage>
        <taxon>Eukaryota</taxon>
        <taxon>Fungi</taxon>
        <taxon>Dikarya</taxon>
        <taxon>Ascomycota</taxon>
        <taxon>Pezizomycotina</taxon>
        <taxon>Sordariomycetes</taxon>
        <taxon>Hypocreomycetidae</taxon>
        <taxon>Hypocreales</taxon>
        <taxon>Hypocreaceae</taxon>
        <taxon>Trichoderma</taxon>
    </lineage>
</organism>
<dbReference type="Proteomes" id="UP000826661">
    <property type="component" value="Chromosome V"/>
</dbReference>
<reference evidence="2 3" key="1">
    <citation type="journal article" date="2021" name="BMC Genomics">
        <title>Telomere-to-telomere genome assembly of asparaginase-producing Trichoderma simmonsii.</title>
        <authorList>
            <person name="Chung D."/>
            <person name="Kwon Y.M."/>
            <person name="Yang Y."/>
        </authorList>
    </citation>
    <scope>NUCLEOTIDE SEQUENCE [LARGE SCALE GENOMIC DNA]</scope>
    <source>
        <strain evidence="2 3">GH-Sj1</strain>
    </source>
</reference>
<sequence>MCICDDMGGHGNRPTAFGTRGLTIWNYQRHCDGAWVFFLKHHFARISFFCSYSTHFSLGAKIGIMLPLRLIVVTNTRLFPLLQKKKENTTDNDDERKRKRYKGKRGI</sequence>
<keyword evidence="3" id="KW-1185">Reference proteome</keyword>
<accession>A0A8G0LJP3</accession>
<evidence type="ECO:0000313" key="3">
    <source>
        <dbReference type="Proteomes" id="UP000826661"/>
    </source>
</evidence>
<feature type="region of interest" description="Disordered" evidence="1">
    <location>
        <begin position="88"/>
        <end position="107"/>
    </location>
</feature>
<proteinExistence type="predicted"/>
<protein>
    <submittedName>
        <fullName evidence="2">Uncharacterized protein</fullName>
    </submittedName>
</protein>
<feature type="compositionally biased region" description="Basic residues" evidence="1">
    <location>
        <begin position="97"/>
        <end position="107"/>
    </location>
</feature>